<feature type="coiled-coil region" evidence="1">
    <location>
        <begin position="330"/>
        <end position="399"/>
    </location>
</feature>
<organism evidence="4 5">
    <name type="scientific">Merdimonas faecis</name>
    <dbReference type="NCBI Taxonomy" id="1653435"/>
    <lineage>
        <taxon>Bacteria</taxon>
        <taxon>Bacillati</taxon>
        <taxon>Bacillota</taxon>
        <taxon>Clostridia</taxon>
        <taxon>Lachnospirales</taxon>
        <taxon>Lachnospiraceae</taxon>
        <taxon>Merdimonas</taxon>
    </lineage>
</organism>
<evidence type="ECO:0000313" key="4">
    <source>
        <dbReference type="EMBL" id="HJH50771.1"/>
    </source>
</evidence>
<dbReference type="SUPFAM" id="SSF52540">
    <property type="entry name" value="P-loop containing nucleoside triphosphate hydrolases"/>
    <property type="match status" value="1"/>
</dbReference>
<protein>
    <submittedName>
        <fullName evidence="4">AAA family ATPase</fullName>
    </submittedName>
</protein>
<feature type="transmembrane region" description="Helical" evidence="2">
    <location>
        <begin position="255"/>
        <end position="272"/>
    </location>
</feature>
<dbReference type="InterPro" id="IPR038729">
    <property type="entry name" value="Rad50/SbcC_AAA"/>
</dbReference>
<dbReference type="Pfam" id="PF13476">
    <property type="entry name" value="AAA_23"/>
    <property type="match status" value="1"/>
</dbReference>
<dbReference type="EMBL" id="DYXE01000088">
    <property type="protein sequence ID" value="HJH50771.1"/>
    <property type="molecule type" value="Genomic_DNA"/>
</dbReference>
<reference evidence="4" key="2">
    <citation type="submission" date="2021-09" db="EMBL/GenBank/DDBJ databases">
        <authorList>
            <person name="Gilroy R."/>
        </authorList>
    </citation>
    <scope>NUCLEOTIDE SEQUENCE</scope>
    <source>
        <strain evidence="4">USAMLcec4-12693</strain>
    </source>
</reference>
<accession>A0A9D2VZX6</accession>
<dbReference type="AlphaFoldDB" id="A0A9D2VZX6"/>
<dbReference type="RefSeq" id="WP_277272462.1">
    <property type="nucleotide sequence ID" value="NZ_DYXE01000088.1"/>
</dbReference>
<dbReference type="PANTHER" id="PTHR41259">
    <property type="entry name" value="DOUBLE-STRAND BREAK REPAIR RAD50 ATPASE, PUTATIVE-RELATED"/>
    <property type="match status" value="1"/>
</dbReference>
<dbReference type="PANTHER" id="PTHR41259:SF1">
    <property type="entry name" value="DOUBLE-STRAND BREAK REPAIR RAD50 ATPASE, PUTATIVE-RELATED"/>
    <property type="match status" value="1"/>
</dbReference>
<dbReference type="Gene3D" id="3.40.50.300">
    <property type="entry name" value="P-loop containing nucleotide triphosphate hydrolases"/>
    <property type="match status" value="2"/>
</dbReference>
<reference evidence="4" key="1">
    <citation type="journal article" date="2021" name="PeerJ">
        <title>Extensive microbial diversity within the chicken gut microbiome revealed by metagenomics and culture.</title>
        <authorList>
            <person name="Gilroy R."/>
            <person name="Ravi A."/>
            <person name="Getino M."/>
            <person name="Pursley I."/>
            <person name="Horton D.L."/>
            <person name="Alikhan N.F."/>
            <person name="Baker D."/>
            <person name="Gharbi K."/>
            <person name="Hall N."/>
            <person name="Watson M."/>
            <person name="Adriaenssens E.M."/>
            <person name="Foster-Nyarko E."/>
            <person name="Jarju S."/>
            <person name="Secka A."/>
            <person name="Antonio M."/>
            <person name="Oren A."/>
            <person name="Chaudhuri R.R."/>
            <person name="La Ragione R."/>
            <person name="Hildebrand F."/>
            <person name="Pallen M.J."/>
        </authorList>
    </citation>
    <scope>NUCLEOTIDE SEQUENCE</scope>
    <source>
        <strain evidence="4">USAMLcec4-12693</strain>
    </source>
</reference>
<dbReference type="InterPro" id="IPR027417">
    <property type="entry name" value="P-loop_NTPase"/>
</dbReference>
<feature type="transmembrane region" description="Helical" evidence="2">
    <location>
        <begin position="278"/>
        <end position="294"/>
    </location>
</feature>
<keyword evidence="2" id="KW-0472">Membrane</keyword>
<dbReference type="Proteomes" id="UP000813420">
    <property type="component" value="Unassembled WGS sequence"/>
</dbReference>
<keyword evidence="2" id="KW-1133">Transmembrane helix</keyword>
<gene>
    <name evidence="4" type="ORF">K8V39_10965</name>
</gene>
<proteinExistence type="predicted"/>
<keyword evidence="1" id="KW-0175">Coiled coil</keyword>
<dbReference type="GO" id="GO:0006302">
    <property type="term" value="P:double-strand break repair"/>
    <property type="evidence" value="ECO:0007669"/>
    <property type="project" value="InterPro"/>
</dbReference>
<name>A0A9D2VZX6_9FIRM</name>
<comment type="caution">
    <text evidence="4">The sequence shown here is derived from an EMBL/GenBank/DDBJ whole genome shotgun (WGS) entry which is preliminary data.</text>
</comment>
<keyword evidence="2" id="KW-0812">Transmembrane</keyword>
<evidence type="ECO:0000313" key="5">
    <source>
        <dbReference type="Proteomes" id="UP000813420"/>
    </source>
</evidence>
<evidence type="ECO:0000259" key="3">
    <source>
        <dbReference type="Pfam" id="PF13476"/>
    </source>
</evidence>
<evidence type="ECO:0000256" key="2">
    <source>
        <dbReference type="SAM" id="Phobius"/>
    </source>
</evidence>
<sequence length="514" mass="59974">MKILGLLLRNFGKFQNQKLRFESGINIIYGENESGKSTIHTFIKGMLFGIGRGRGRASVYDTYSIYEPWENPGYYSGILRFESGGKTFRIDRNFDKQNKKAELVCEDDGENLSIENGDLELLLGGMDLSGYDNTISVGQLKTRPDQSLAAALKEYATSCCASGNGDLRPEQAIQRLEEQKKTIDKEIREALYERQRQRETVEQEASFVWREIHRLEEEEEQIRERIRQAERTRREQGEHKRLVDEIRPAKWRIHPLEIVIFLIAIVAAIFLFQRPLNYFVVIVVFLACTVYVWNRMKVGKDKNQVSPEEIMEEILPEEERASVEKLGWELERTVREQKDKQIQYENLQEQLAEMDVVGEKDQALEKKRQAVQMAIDKMNELSEELKLRLEKQLNEEAARIVCQITNQAYQRIRVEDNLHMFLVKEGKRIAMEQVSQGTAEQIWFALRMAAAGILQEEEMPVILDDAFGNYDDERLKSTLGWLDEHKKQVFIFTCQKREMKLLDEMGISYHLTEI</sequence>
<evidence type="ECO:0000256" key="1">
    <source>
        <dbReference type="SAM" id="Coils"/>
    </source>
</evidence>
<feature type="domain" description="Rad50/SbcC-type AAA" evidence="3">
    <location>
        <begin position="7"/>
        <end position="226"/>
    </location>
</feature>
<dbReference type="GO" id="GO:0016887">
    <property type="term" value="F:ATP hydrolysis activity"/>
    <property type="evidence" value="ECO:0007669"/>
    <property type="project" value="InterPro"/>
</dbReference>
<feature type="coiled-coil region" evidence="1">
    <location>
        <begin position="173"/>
        <end position="235"/>
    </location>
</feature>